<feature type="non-terminal residue" evidence="1">
    <location>
        <position position="37"/>
    </location>
</feature>
<reference evidence="1" key="1">
    <citation type="submission" date="2023-05" db="EMBL/GenBank/DDBJ databases">
        <authorList>
            <person name="Stuckert A."/>
        </authorList>
    </citation>
    <scope>NUCLEOTIDE SEQUENCE</scope>
</reference>
<proteinExistence type="predicted"/>
<keyword evidence="2" id="KW-1185">Reference proteome</keyword>
<dbReference type="Proteomes" id="UP001162483">
    <property type="component" value="Unassembled WGS sequence"/>
</dbReference>
<evidence type="ECO:0000313" key="1">
    <source>
        <dbReference type="EMBL" id="CAI9559528.1"/>
    </source>
</evidence>
<protein>
    <submittedName>
        <fullName evidence="1">Uncharacterized protein</fullName>
    </submittedName>
</protein>
<evidence type="ECO:0000313" key="2">
    <source>
        <dbReference type="Proteomes" id="UP001162483"/>
    </source>
</evidence>
<sequence>MVQGCYFTSDILLTTLHVITDWPISDHMIGTSYRGPI</sequence>
<dbReference type="EMBL" id="CATNWA010010187">
    <property type="protein sequence ID" value="CAI9559528.1"/>
    <property type="molecule type" value="Genomic_DNA"/>
</dbReference>
<organism evidence="1 2">
    <name type="scientific">Staurois parvus</name>
    <dbReference type="NCBI Taxonomy" id="386267"/>
    <lineage>
        <taxon>Eukaryota</taxon>
        <taxon>Metazoa</taxon>
        <taxon>Chordata</taxon>
        <taxon>Craniata</taxon>
        <taxon>Vertebrata</taxon>
        <taxon>Euteleostomi</taxon>
        <taxon>Amphibia</taxon>
        <taxon>Batrachia</taxon>
        <taxon>Anura</taxon>
        <taxon>Neobatrachia</taxon>
        <taxon>Ranoidea</taxon>
        <taxon>Ranidae</taxon>
        <taxon>Staurois</taxon>
    </lineage>
</organism>
<comment type="caution">
    <text evidence="1">The sequence shown here is derived from an EMBL/GenBank/DDBJ whole genome shotgun (WGS) entry which is preliminary data.</text>
</comment>
<gene>
    <name evidence="1" type="ORF">SPARVUS_LOCUS5103101</name>
</gene>
<accession>A0ABN9CHR5</accession>
<name>A0ABN9CHR5_9NEOB</name>